<name>A0AAD5YE19_9APHY</name>
<dbReference type="Proteomes" id="UP001212997">
    <property type="component" value="Unassembled WGS sequence"/>
</dbReference>
<dbReference type="AlphaFoldDB" id="A0AAD5YE19"/>
<gene>
    <name evidence="1" type="ORF">NLI96_g10750</name>
</gene>
<proteinExistence type="predicted"/>
<sequence length="198" mass="22766">MGVEVQVGWRWDPQDIQDAQFLNTCEDHSAWTFKTFNQDIQHLNTPGFEVQHKYKLPARWWRSKTPGERGDGDHLILSDDAFSRPWHMGEEVQVGWWWDPQAIQVFKTFKISKPSIPEDRRGRSRGLVVGSSRYSRPSPQHVRFDGSVEVQVAGTLEEVEDAARNGEMRIISLSRYVPREGEGSGGFALPSCEPQWAW</sequence>
<evidence type="ECO:0000313" key="2">
    <source>
        <dbReference type="Proteomes" id="UP001212997"/>
    </source>
</evidence>
<protein>
    <submittedName>
        <fullName evidence="1">Uncharacterized protein</fullName>
    </submittedName>
</protein>
<evidence type="ECO:0000313" key="1">
    <source>
        <dbReference type="EMBL" id="KAJ3477028.1"/>
    </source>
</evidence>
<organism evidence="1 2">
    <name type="scientific">Meripilus lineatus</name>
    <dbReference type="NCBI Taxonomy" id="2056292"/>
    <lineage>
        <taxon>Eukaryota</taxon>
        <taxon>Fungi</taxon>
        <taxon>Dikarya</taxon>
        <taxon>Basidiomycota</taxon>
        <taxon>Agaricomycotina</taxon>
        <taxon>Agaricomycetes</taxon>
        <taxon>Polyporales</taxon>
        <taxon>Meripilaceae</taxon>
        <taxon>Meripilus</taxon>
    </lineage>
</organism>
<keyword evidence="2" id="KW-1185">Reference proteome</keyword>
<comment type="caution">
    <text evidence="1">The sequence shown here is derived from an EMBL/GenBank/DDBJ whole genome shotgun (WGS) entry which is preliminary data.</text>
</comment>
<dbReference type="EMBL" id="JANAWD010000640">
    <property type="protein sequence ID" value="KAJ3477028.1"/>
    <property type="molecule type" value="Genomic_DNA"/>
</dbReference>
<reference evidence="1" key="1">
    <citation type="submission" date="2022-07" db="EMBL/GenBank/DDBJ databases">
        <title>Genome Sequence of Physisporinus lineatus.</title>
        <authorList>
            <person name="Buettner E."/>
        </authorList>
    </citation>
    <scope>NUCLEOTIDE SEQUENCE</scope>
    <source>
        <strain evidence="1">VT162</strain>
    </source>
</reference>
<accession>A0AAD5YE19</accession>